<sequence>MSFPQCCSLQSSIISPNNDDWTWVNKINPERLFIVICRKGRDWLTTSFLFTIDGLKSYHLQQHGPATTREGMGMQCEQVNAVYCFASPADCLVLLQRPRPGHWPKKETLTKAKQFGVFLMNPGTLAHSFDFDSSNYTGKFVVRHPYDYASVQCRMSTNLTERLLMFDLNLIQMKTYTVTKMIKKEILYPLVGDGLSSFHMKMALLFTVEQFPEMIWTDDNIVQCVLYSLNTLRRFVKRRHCPHYTIAKVDVFSGKLQKHNFQSLNDKLKALTDSKLSCIFSLQMDQIGERISGNPTAQNANIHNNVGKPIQINKNAFCD</sequence>
<dbReference type="SMART" id="SM01265">
    <property type="entry name" value="Mab-21"/>
    <property type="match status" value="1"/>
</dbReference>
<accession>A0A9D4FP31</accession>
<name>A0A9D4FP31_DREPO</name>
<feature type="domain" description="Mab-21-like HhH/H2TH-like" evidence="1">
    <location>
        <begin position="193"/>
        <end position="268"/>
    </location>
</feature>
<dbReference type="Gene3D" id="1.10.1410.40">
    <property type="match status" value="1"/>
</dbReference>
<dbReference type="InterPro" id="IPR046906">
    <property type="entry name" value="Mab-21_HhH/H2TH-like"/>
</dbReference>
<evidence type="ECO:0000313" key="2">
    <source>
        <dbReference type="EMBL" id="KAH3802388.1"/>
    </source>
</evidence>
<keyword evidence="3" id="KW-1185">Reference proteome</keyword>
<organism evidence="2 3">
    <name type="scientific">Dreissena polymorpha</name>
    <name type="common">Zebra mussel</name>
    <name type="synonym">Mytilus polymorpha</name>
    <dbReference type="NCBI Taxonomy" id="45954"/>
    <lineage>
        <taxon>Eukaryota</taxon>
        <taxon>Metazoa</taxon>
        <taxon>Spiralia</taxon>
        <taxon>Lophotrochozoa</taxon>
        <taxon>Mollusca</taxon>
        <taxon>Bivalvia</taxon>
        <taxon>Autobranchia</taxon>
        <taxon>Heteroconchia</taxon>
        <taxon>Euheterodonta</taxon>
        <taxon>Imparidentia</taxon>
        <taxon>Neoheterodontei</taxon>
        <taxon>Myida</taxon>
        <taxon>Dreissenoidea</taxon>
        <taxon>Dreissenidae</taxon>
        <taxon>Dreissena</taxon>
    </lineage>
</organism>
<dbReference type="AlphaFoldDB" id="A0A9D4FP31"/>
<dbReference type="PANTHER" id="PTHR10656">
    <property type="entry name" value="CELL FATE DETERMINING PROTEIN MAB21-RELATED"/>
    <property type="match status" value="1"/>
</dbReference>
<dbReference type="InterPro" id="IPR024810">
    <property type="entry name" value="MAB21L/cGLR"/>
</dbReference>
<protein>
    <recommendedName>
        <fullName evidence="1">Mab-21-like HhH/H2TH-like domain-containing protein</fullName>
    </recommendedName>
</protein>
<dbReference type="Proteomes" id="UP000828390">
    <property type="component" value="Unassembled WGS sequence"/>
</dbReference>
<proteinExistence type="predicted"/>
<dbReference type="PANTHER" id="PTHR10656:SF69">
    <property type="entry name" value="MAB-21-LIKE HHH_H2TH-LIKE DOMAIN-CONTAINING PROTEIN"/>
    <property type="match status" value="1"/>
</dbReference>
<dbReference type="Pfam" id="PF20266">
    <property type="entry name" value="Mab-21_C"/>
    <property type="match status" value="1"/>
</dbReference>
<comment type="caution">
    <text evidence="2">The sequence shown here is derived from an EMBL/GenBank/DDBJ whole genome shotgun (WGS) entry which is preliminary data.</text>
</comment>
<dbReference type="EMBL" id="JAIWYP010000007">
    <property type="protein sequence ID" value="KAH3802388.1"/>
    <property type="molecule type" value="Genomic_DNA"/>
</dbReference>
<reference evidence="2" key="1">
    <citation type="journal article" date="2019" name="bioRxiv">
        <title>The Genome of the Zebra Mussel, Dreissena polymorpha: A Resource for Invasive Species Research.</title>
        <authorList>
            <person name="McCartney M.A."/>
            <person name="Auch B."/>
            <person name="Kono T."/>
            <person name="Mallez S."/>
            <person name="Zhang Y."/>
            <person name="Obille A."/>
            <person name="Becker A."/>
            <person name="Abrahante J.E."/>
            <person name="Garbe J."/>
            <person name="Badalamenti J.P."/>
            <person name="Herman A."/>
            <person name="Mangelson H."/>
            <person name="Liachko I."/>
            <person name="Sullivan S."/>
            <person name="Sone E.D."/>
            <person name="Koren S."/>
            <person name="Silverstein K.A.T."/>
            <person name="Beckman K.B."/>
            <person name="Gohl D.M."/>
        </authorList>
    </citation>
    <scope>NUCLEOTIDE SEQUENCE</scope>
    <source>
        <strain evidence="2">Duluth1</strain>
        <tissue evidence="2">Whole animal</tissue>
    </source>
</reference>
<evidence type="ECO:0000259" key="1">
    <source>
        <dbReference type="Pfam" id="PF20266"/>
    </source>
</evidence>
<gene>
    <name evidence="2" type="ORF">DPMN_156064</name>
</gene>
<evidence type="ECO:0000313" key="3">
    <source>
        <dbReference type="Proteomes" id="UP000828390"/>
    </source>
</evidence>
<reference evidence="2" key="2">
    <citation type="submission" date="2020-11" db="EMBL/GenBank/DDBJ databases">
        <authorList>
            <person name="McCartney M.A."/>
            <person name="Auch B."/>
            <person name="Kono T."/>
            <person name="Mallez S."/>
            <person name="Becker A."/>
            <person name="Gohl D.M."/>
            <person name="Silverstein K.A.T."/>
            <person name="Koren S."/>
            <person name="Bechman K.B."/>
            <person name="Herman A."/>
            <person name="Abrahante J.E."/>
            <person name="Garbe J."/>
        </authorList>
    </citation>
    <scope>NUCLEOTIDE SEQUENCE</scope>
    <source>
        <strain evidence="2">Duluth1</strain>
        <tissue evidence="2">Whole animal</tissue>
    </source>
</reference>